<reference evidence="13 14" key="1">
    <citation type="submission" date="2020-11" db="EMBL/GenBank/DDBJ databases">
        <authorList>
            <person name="Wallbank WR R."/>
            <person name="Pardo Diaz C."/>
            <person name="Kozak K."/>
            <person name="Martin S."/>
            <person name="Jiggins C."/>
            <person name="Moest M."/>
            <person name="Warren A I."/>
            <person name="Generalovic N T."/>
            <person name="Byers J.R.P. K."/>
            <person name="Montejo-Kovacevich G."/>
            <person name="Yen C E."/>
        </authorList>
    </citation>
    <scope>NUCLEOTIDE SEQUENCE [LARGE SCALE GENOMIC DNA]</scope>
</reference>
<dbReference type="Pfam" id="PF13912">
    <property type="entry name" value="zf-C2H2_6"/>
    <property type="match status" value="2"/>
</dbReference>
<gene>
    <name evidence="13" type="ORF">HERILL_LOCUS13096</name>
</gene>
<evidence type="ECO:0000256" key="8">
    <source>
        <dbReference type="PROSITE-ProRule" id="PRU00042"/>
    </source>
</evidence>
<feature type="binding site" evidence="9">
    <location>
        <position position="588"/>
    </location>
    <ligand>
        <name>Zn(2+)</name>
        <dbReference type="ChEBI" id="CHEBI:29105"/>
    </ligand>
</feature>
<accession>A0A7R8V107</accession>
<feature type="binding site" evidence="9">
    <location>
        <position position="11"/>
    </location>
    <ligand>
        <name>Zn(2+)</name>
        <dbReference type="ChEBI" id="CHEBI:29105"/>
    </ligand>
</feature>
<feature type="binding site" evidence="9">
    <location>
        <position position="537"/>
    </location>
    <ligand>
        <name>Zn(2+)</name>
        <dbReference type="ChEBI" id="CHEBI:29105"/>
    </ligand>
</feature>
<feature type="binding site" evidence="9">
    <location>
        <position position="56"/>
    </location>
    <ligand>
        <name>Zn(2+)</name>
        <dbReference type="ChEBI" id="CHEBI:29105"/>
    </ligand>
</feature>
<feature type="region of interest" description="Disordered" evidence="10">
    <location>
        <begin position="682"/>
        <end position="703"/>
    </location>
</feature>
<dbReference type="PROSITE" id="PS51915">
    <property type="entry name" value="ZAD"/>
    <property type="match status" value="2"/>
</dbReference>
<feature type="domain" description="C2H2-type" evidence="11">
    <location>
        <begin position="797"/>
        <end position="824"/>
    </location>
</feature>
<feature type="domain" description="C2H2-type" evidence="11">
    <location>
        <begin position="429"/>
        <end position="456"/>
    </location>
</feature>
<dbReference type="GO" id="GO:0008270">
    <property type="term" value="F:zinc ion binding"/>
    <property type="evidence" value="ECO:0007669"/>
    <property type="project" value="UniProtKB-UniRule"/>
</dbReference>
<dbReference type="AlphaFoldDB" id="A0A7R8V107"/>
<proteinExistence type="predicted"/>
<feature type="binding site" evidence="9">
    <location>
        <position position="585"/>
    </location>
    <ligand>
        <name>Zn(2+)</name>
        <dbReference type="ChEBI" id="CHEBI:29105"/>
    </ligand>
</feature>
<dbReference type="FunFam" id="3.30.160.60:FF:002061">
    <property type="entry name" value="Uncharacterized protein"/>
    <property type="match status" value="1"/>
</dbReference>
<protein>
    <submittedName>
        <fullName evidence="13">Uncharacterized protein</fullName>
    </submittedName>
</protein>
<dbReference type="Proteomes" id="UP000594454">
    <property type="component" value="Chromosome 5"/>
</dbReference>
<evidence type="ECO:0000256" key="9">
    <source>
        <dbReference type="PROSITE-ProRule" id="PRU01263"/>
    </source>
</evidence>
<feature type="domain" description="ZAD" evidence="12">
    <location>
        <begin position="535"/>
        <end position="612"/>
    </location>
</feature>
<keyword evidence="4 8" id="KW-0863">Zinc-finger</keyword>
<keyword evidence="14" id="KW-1185">Reference proteome</keyword>
<dbReference type="PROSITE" id="PS50157">
    <property type="entry name" value="ZINC_FINGER_C2H2_2"/>
    <property type="match status" value="21"/>
</dbReference>
<feature type="domain" description="C2H2-type" evidence="11">
    <location>
        <begin position="457"/>
        <end position="480"/>
    </location>
</feature>
<evidence type="ECO:0000256" key="4">
    <source>
        <dbReference type="ARBA" id="ARBA00022771"/>
    </source>
</evidence>
<feature type="domain" description="C2H2-type" evidence="11">
    <location>
        <begin position="291"/>
        <end position="318"/>
    </location>
</feature>
<dbReference type="GO" id="GO:0000981">
    <property type="term" value="F:DNA-binding transcription factor activity, RNA polymerase II-specific"/>
    <property type="evidence" value="ECO:0007669"/>
    <property type="project" value="TreeGrafter"/>
</dbReference>
<organism evidence="13 14">
    <name type="scientific">Hermetia illucens</name>
    <name type="common">Black soldier fly</name>
    <dbReference type="NCBI Taxonomy" id="343691"/>
    <lineage>
        <taxon>Eukaryota</taxon>
        <taxon>Metazoa</taxon>
        <taxon>Ecdysozoa</taxon>
        <taxon>Arthropoda</taxon>
        <taxon>Hexapoda</taxon>
        <taxon>Insecta</taxon>
        <taxon>Pterygota</taxon>
        <taxon>Neoptera</taxon>
        <taxon>Endopterygota</taxon>
        <taxon>Diptera</taxon>
        <taxon>Brachycera</taxon>
        <taxon>Stratiomyomorpha</taxon>
        <taxon>Stratiomyidae</taxon>
        <taxon>Hermetiinae</taxon>
        <taxon>Hermetia</taxon>
    </lineage>
</organism>
<feature type="domain" description="C2H2-type" evidence="11">
    <location>
        <begin position="402"/>
        <end position="429"/>
    </location>
</feature>
<dbReference type="InterPro" id="IPR012934">
    <property type="entry name" value="Znf_AD"/>
</dbReference>
<feature type="domain" description="C2H2-type" evidence="11">
    <location>
        <begin position="853"/>
        <end position="880"/>
    </location>
</feature>
<keyword evidence="2 9" id="KW-0479">Metal-binding</keyword>
<dbReference type="GO" id="GO:0005634">
    <property type="term" value="C:nucleus"/>
    <property type="evidence" value="ECO:0007669"/>
    <property type="project" value="UniProtKB-SubCell"/>
</dbReference>
<dbReference type="SUPFAM" id="SSF57667">
    <property type="entry name" value="beta-beta-alpha zinc fingers"/>
    <property type="match status" value="13"/>
</dbReference>
<dbReference type="PANTHER" id="PTHR24381">
    <property type="entry name" value="ZINC FINGER PROTEIN"/>
    <property type="match status" value="1"/>
</dbReference>
<feature type="domain" description="C2H2-type" evidence="11">
    <location>
        <begin position="204"/>
        <end position="231"/>
    </location>
</feature>
<dbReference type="EMBL" id="LR899013">
    <property type="protein sequence ID" value="CAD7090628.1"/>
    <property type="molecule type" value="Genomic_DNA"/>
</dbReference>
<dbReference type="FunFam" id="3.30.160.60:FF:000202">
    <property type="entry name" value="Zinc finger protein 574"/>
    <property type="match status" value="1"/>
</dbReference>
<dbReference type="GO" id="GO:0032502">
    <property type="term" value="P:developmental process"/>
    <property type="evidence" value="ECO:0007669"/>
    <property type="project" value="UniProtKB-ARBA"/>
</dbReference>
<feature type="domain" description="C2H2-type" evidence="11">
    <location>
        <begin position="935"/>
        <end position="962"/>
    </location>
</feature>
<dbReference type="PROSITE" id="PS00028">
    <property type="entry name" value="ZINC_FINGER_C2H2_1"/>
    <property type="match status" value="21"/>
</dbReference>
<evidence type="ECO:0000256" key="2">
    <source>
        <dbReference type="ARBA" id="ARBA00022723"/>
    </source>
</evidence>
<dbReference type="PANTHER" id="PTHR24381:SF393">
    <property type="entry name" value="CHROMATIN-LINKED ADAPTOR FOR MSL PROTEINS, ISOFORM B"/>
    <property type="match status" value="1"/>
</dbReference>
<dbReference type="FunFam" id="3.30.160.60:FF:000512">
    <property type="entry name" value="zinc finger protein 197 isoform X1"/>
    <property type="match status" value="1"/>
</dbReference>
<feature type="domain" description="C2H2-type" evidence="11">
    <location>
        <begin position="908"/>
        <end position="935"/>
    </location>
</feature>
<evidence type="ECO:0000259" key="12">
    <source>
        <dbReference type="PROSITE" id="PS51915"/>
    </source>
</evidence>
<dbReference type="Pfam" id="PF00096">
    <property type="entry name" value="zf-C2H2"/>
    <property type="match status" value="10"/>
</dbReference>
<feature type="binding site" evidence="9">
    <location>
        <position position="540"/>
    </location>
    <ligand>
        <name>Zn(2+)</name>
        <dbReference type="ChEBI" id="CHEBI:29105"/>
    </ligand>
</feature>
<feature type="domain" description="C2H2-type" evidence="11">
    <location>
        <begin position="962"/>
        <end position="989"/>
    </location>
</feature>
<dbReference type="FunFam" id="3.30.160.60:FF:002343">
    <property type="entry name" value="Zinc finger protein 33A"/>
    <property type="match status" value="1"/>
</dbReference>
<feature type="domain" description="C2H2-type" evidence="11">
    <location>
        <begin position="710"/>
        <end position="738"/>
    </location>
</feature>
<feature type="domain" description="C2H2-type" evidence="11">
    <location>
        <begin position="881"/>
        <end position="908"/>
    </location>
</feature>
<dbReference type="FunFam" id="3.30.160.60:FF:000557">
    <property type="entry name" value="zinc finger and SCAN domain-containing protein 29"/>
    <property type="match status" value="2"/>
</dbReference>
<dbReference type="InterPro" id="IPR013087">
    <property type="entry name" value="Znf_C2H2_type"/>
</dbReference>
<feature type="domain" description="C2H2-type" evidence="11">
    <location>
        <begin position="374"/>
        <end position="401"/>
    </location>
</feature>
<feature type="domain" description="C2H2-type" evidence="11">
    <location>
        <begin position="766"/>
        <end position="794"/>
    </location>
</feature>
<dbReference type="SMART" id="SM00868">
    <property type="entry name" value="zf-AD"/>
    <property type="match status" value="2"/>
</dbReference>
<evidence type="ECO:0000259" key="11">
    <source>
        <dbReference type="PROSITE" id="PS50157"/>
    </source>
</evidence>
<dbReference type="SUPFAM" id="SSF57716">
    <property type="entry name" value="Glucocorticoid receptor-like (DNA-binding domain)"/>
    <property type="match status" value="2"/>
</dbReference>
<evidence type="ECO:0000256" key="10">
    <source>
        <dbReference type="SAM" id="MobiDB-lite"/>
    </source>
</evidence>
<feature type="domain" description="C2H2-type" evidence="11">
    <location>
        <begin position="825"/>
        <end position="852"/>
    </location>
</feature>
<dbReference type="Gene3D" id="3.30.160.60">
    <property type="entry name" value="Classic Zinc Finger"/>
    <property type="match status" value="17"/>
</dbReference>
<dbReference type="FunFam" id="3.30.160.60:FF:000340">
    <property type="entry name" value="zinc finger protein 473 isoform X1"/>
    <property type="match status" value="1"/>
</dbReference>
<feature type="binding site" evidence="9">
    <location>
        <position position="8"/>
    </location>
    <ligand>
        <name>Zn(2+)</name>
        <dbReference type="ChEBI" id="CHEBI:29105"/>
    </ligand>
</feature>
<comment type="subcellular location">
    <subcellularLocation>
        <location evidence="1">Nucleus</location>
    </subcellularLocation>
</comment>
<feature type="compositionally biased region" description="Acidic residues" evidence="10">
    <location>
        <begin position="687"/>
        <end position="703"/>
    </location>
</feature>
<dbReference type="InterPro" id="IPR036236">
    <property type="entry name" value="Znf_C2H2_sf"/>
</dbReference>
<name>A0A7R8V107_HERIL</name>
<keyword evidence="7" id="KW-0539">Nucleus</keyword>
<dbReference type="GO" id="GO:0000977">
    <property type="term" value="F:RNA polymerase II transcription regulatory region sequence-specific DNA binding"/>
    <property type="evidence" value="ECO:0007669"/>
    <property type="project" value="TreeGrafter"/>
</dbReference>
<feature type="domain" description="C2H2-type" evidence="11">
    <location>
        <begin position="232"/>
        <end position="260"/>
    </location>
</feature>
<dbReference type="Pfam" id="PF07776">
    <property type="entry name" value="zf-AD"/>
    <property type="match status" value="2"/>
</dbReference>
<evidence type="ECO:0000256" key="3">
    <source>
        <dbReference type="ARBA" id="ARBA00022737"/>
    </source>
</evidence>
<keyword evidence="5 9" id="KW-0862">Zinc</keyword>
<evidence type="ECO:0000313" key="14">
    <source>
        <dbReference type="Proteomes" id="UP000594454"/>
    </source>
</evidence>
<evidence type="ECO:0000313" key="13">
    <source>
        <dbReference type="EMBL" id="CAD7090628.1"/>
    </source>
</evidence>
<feature type="domain" description="C2H2-type" evidence="11">
    <location>
        <begin position="347"/>
        <end position="374"/>
    </location>
</feature>
<evidence type="ECO:0000256" key="7">
    <source>
        <dbReference type="ARBA" id="ARBA00023242"/>
    </source>
</evidence>
<keyword evidence="6" id="KW-0238">DNA-binding</keyword>
<feature type="domain" description="C2H2-type" evidence="11">
    <location>
        <begin position="319"/>
        <end position="346"/>
    </location>
</feature>
<feature type="domain" description="C2H2-type" evidence="11">
    <location>
        <begin position="263"/>
        <end position="290"/>
    </location>
</feature>
<dbReference type="Pfam" id="PF12874">
    <property type="entry name" value="zf-met"/>
    <property type="match status" value="1"/>
</dbReference>
<feature type="binding site" evidence="9">
    <location>
        <position position="59"/>
    </location>
    <ligand>
        <name>Zn(2+)</name>
        <dbReference type="ChEBI" id="CHEBI:29105"/>
    </ligand>
</feature>
<dbReference type="InParanoid" id="A0A7R8V107"/>
<dbReference type="OrthoDB" id="427030at2759"/>
<feature type="domain" description="C2H2-type" evidence="11">
    <location>
        <begin position="176"/>
        <end position="204"/>
    </location>
</feature>
<evidence type="ECO:0000256" key="5">
    <source>
        <dbReference type="ARBA" id="ARBA00022833"/>
    </source>
</evidence>
<sequence length="1041" mass="119948">MDINSPICRVCMQHAMELIDFEDGIEDGSTLTVLDSFNFCTQLSATKDDELPKHLCTSCGDELRNAFNFVRKAQEADTALRQKIKEEISQETAYVIVQTEDNYDGELLPVKEGDLKGDNDDVIDILYTIEDVELSNEDKTLERIPTFCIERLEHGEVLPDDNPEGGDKARDSIPRFSCSQCSKLLVSQADLERHLKTVHVENKLLCNICGKTCSSRNTLNTHLNQHKGKTPFSCQQCNKTYFTKNGLQLHISAMHSETKRDKFLCSICGKGFATKQRLEIHHLSHTGEKNYDCYLCEKKFATSFRLRAHLRIHAGEKPYQCQTCGMRLTQRNALRCHERIHTGEKPFECKVCGKRFNQGTILKTHMTLHTGKTVKCPQCDKKFSRPSCLILHQREHTGEKPYVCYKCPKAYKQKSHLDRHLDTHFGVKHKCDICDKEYSKRSSLKIHMFEHTDDKPFQCLDCMEKFARRDKYKAHLKKAHNKILVKNEVKEVVKLDNCTEAVISNNKEIIVEIQDIIGDDSSNGTFRGRMDGHSPKCRVCMQQTMEYIELGDEIDDGSFLTVLDIFNVCTQLSASKDDELPKHLCTSCGNELRNVFRFVQKAQEADTILRRKIKEEIIEEVELSNVQDDCNYGEELLAIKKEELMIDDSDENGEDFSEDDECGNEDDQVSNEYQMLEEIPTFSSERLEEESSQENNLEVDDETRDSNAEFSCSQCGKLLVSQVAFERHLRMVHGDNELLCIICGNLTSSLQELKIHLFRHKGTAPVKCYICNQFYFSNGSLRHHVATVHSGIKREPFLCSICGKELYSKRGLKAHQQSHTGEKNYDCHLCEKKFNASVALQAHLRIHSGEKRYQCQTCGIKFTTCSGLRSHERIHTGEKPFECNICGKRFIRGSELRTHMTLHTGKPFKCPQCDKKFSRRWHLTQHLRDHDGRPYACTKCPKIFSNKSNFDFHLDAHAKKKHKCDICSKEYTTRSILKFHMYEHTDNKPHQCVDCGEKFIRRDRYKRHLEKMHSKILVKGEVKDVVELDNCSEAVISNNER</sequence>
<feature type="domain" description="C2H2-type" evidence="11">
    <location>
        <begin position="990"/>
        <end position="1014"/>
    </location>
</feature>
<dbReference type="Gene3D" id="3.40.1800.20">
    <property type="match status" value="2"/>
</dbReference>
<dbReference type="FunFam" id="3.30.160.60:FF:000045">
    <property type="entry name" value="ZFP69 zinc finger protein B"/>
    <property type="match status" value="1"/>
</dbReference>
<feature type="domain" description="ZAD" evidence="12">
    <location>
        <begin position="6"/>
        <end position="83"/>
    </location>
</feature>
<evidence type="ECO:0000256" key="1">
    <source>
        <dbReference type="ARBA" id="ARBA00004123"/>
    </source>
</evidence>
<dbReference type="SMART" id="SM00355">
    <property type="entry name" value="ZnF_C2H2"/>
    <property type="match status" value="22"/>
</dbReference>
<evidence type="ECO:0000256" key="6">
    <source>
        <dbReference type="ARBA" id="ARBA00023125"/>
    </source>
</evidence>
<dbReference type="FunFam" id="3.30.160.60:FF:000100">
    <property type="entry name" value="Zinc finger 45-like"/>
    <property type="match status" value="1"/>
</dbReference>
<keyword evidence="3" id="KW-0677">Repeat</keyword>